<keyword evidence="6 8" id="KW-0030">Aminoacyl-tRNA synthetase</keyword>
<reference evidence="11 12" key="1">
    <citation type="journal article" date="2016" name="Int. J. Syst. Evol. Microbiol.">
        <title>Tessaracoccus flavus sp. nov., isolated from the drainage system of a lindane-producing factory.</title>
        <authorList>
            <person name="Kumari R."/>
            <person name="Singh P."/>
            <person name="Schumann P."/>
            <person name="Lal R."/>
        </authorList>
    </citation>
    <scope>NUCLEOTIDE SEQUENCE [LARGE SCALE GENOMIC DNA]</scope>
    <source>
        <strain evidence="11 12">RP1T</strain>
    </source>
</reference>
<dbReference type="Gene3D" id="1.10.730.10">
    <property type="entry name" value="Isoleucyl-tRNA Synthetase, Domain 1"/>
    <property type="match status" value="1"/>
</dbReference>
<keyword evidence="5 8" id="KW-0648">Protein biosynthesis</keyword>
<evidence type="ECO:0000256" key="8">
    <source>
        <dbReference type="HAMAP-Rule" id="MF_02005"/>
    </source>
</evidence>
<dbReference type="OrthoDB" id="9810365at2"/>
<evidence type="ECO:0000259" key="10">
    <source>
        <dbReference type="Pfam" id="PF08264"/>
    </source>
</evidence>
<dbReference type="KEGG" id="tfl:RPIT_08785"/>
<dbReference type="InterPro" id="IPR048044">
    <property type="entry name" value="Valyl-tRNA_ligase_actino"/>
</dbReference>
<dbReference type="InterPro" id="IPR002300">
    <property type="entry name" value="aa-tRNA-synth_Ia"/>
</dbReference>
<dbReference type="InterPro" id="IPR002303">
    <property type="entry name" value="Valyl-tRNA_ligase"/>
</dbReference>
<dbReference type="PROSITE" id="PS00178">
    <property type="entry name" value="AA_TRNA_LIGASE_I"/>
    <property type="match status" value="1"/>
</dbReference>
<keyword evidence="4 8" id="KW-0067">ATP-binding</keyword>
<evidence type="ECO:0000256" key="6">
    <source>
        <dbReference type="ARBA" id="ARBA00023146"/>
    </source>
</evidence>
<evidence type="ECO:0000256" key="2">
    <source>
        <dbReference type="ARBA" id="ARBA00022598"/>
    </source>
</evidence>
<dbReference type="InterPro" id="IPR014729">
    <property type="entry name" value="Rossmann-like_a/b/a_fold"/>
</dbReference>
<comment type="domain">
    <text evidence="8">ValRS has two distinct active sites: one for aminoacylation and one for editing. The misactivated threonine is translocated from the active site to the editing site.</text>
</comment>
<proteinExistence type="inferred from homology"/>
<dbReference type="AlphaFoldDB" id="A0A1Q2CFI5"/>
<feature type="domain" description="Methionyl/Valyl/Leucyl/Isoleucyl-tRNA synthetase anticodon-binding" evidence="10">
    <location>
        <begin position="659"/>
        <end position="801"/>
    </location>
</feature>
<evidence type="ECO:0000256" key="1">
    <source>
        <dbReference type="ARBA" id="ARBA00022490"/>
    </source>
</evidence>
<evidence type="ECO:0000313" key="11">
    <source>
        <dbReference type="EMBL" id="AQP44874.1"/>
    </source>
</evidence>
<dbReference type="GO" id="GO:0002161">
    <property type="term" value="F:aminoacyl-tRNA deacylase activity"/>
    <property type="evidence" value="ECO:0007669"/>
    <property type="project" value="InterPro"/>
</dbReference>
<protein>
    <recommendedName>
        <fullName evidence="8">Valine--tRNA ligase</fullName>
        <ecNumber evidence="8">6.1.1.9</ecNumber>
    </recommendedName>
    <alternativeName>
        <fullName evidence="8">Valyl-tRNA synthetase</fullName>
        <shortName evidence="8">ValRS</shortName>
    </alternativeName>
</protein>
<organism evidence="11 12">
    <name type="scientific">Tessaracoccus flavus</name>
    <dbReference type="NCBI Taxonomy" id="1610493"/>
    <lineage>
        <taxon>Bacteria</taxon>
        <taxon>Bacillati</taxon>
        <taxon>Actinomycetota</taxon>
        <taxon>Actinomycetes</taxon>
        <taxon>Propionibacteriales</taxon>
        <taxon>Propionibacteriaceae</taxon>
        <taxon>Tessaracoccus</taxon>
    </lineage>
</organism>
<dbReference type="SUPFAM" id="SSF52374">
    <property type="entry name" value="Nucleotidylyl transferase"/>
    <property type="match status" value="1"/>
</dbReference>
<dbReference type="SUPFAM" id="SSF50677">
    <property type="entry name" value="ValRS/IleRS/LeuRS editing domain"/>
    <property type="match status" value="1"/>
</dbReference>
<dbReference type="GO" id="GO:0005524">
    <property type="term" value="F:ATP binding"/>
    <property type="evidence" value="ECO:0007669"/>
    <property type="project" value="UniProtKB-UniRule"/>
</dbReference>
<dbReference type="EMBL" id="CP019605">
    <property type="protein sequence ID" value="AQP44874.1"/>
    <property type="molecule type" value="Genomic_DNA"/>
</dbReference>
<name>A0A1Q2CFI5_9ACTN</name>
<dbReference type="SUPFAM" id="SSF47323">
    <property type="entry name" value="Anticodon-binding domain of a subclass of class I aminoacyl-tRNA synthetases"/>
    <property type="match status" value="1"/>
</dbReference>
<dbReference type="PRINTS" id="PR00986">
    <property type="entry name" value="TRNASYNTHVAL"/>
</dbReference>
<comment type="similarity">
    <text evidence="8">Belongs to the class-I aminoacyl-tRNA synthetase family. ValS type 2 subfamily.</text>
</comment>
<dbReference type="InterPro" id="IPR009008">
    <property type="entry name" value="Val/Leu/Ile-tRNA-synth_edit"/>
</dbReference>
<dbReference type="Pfam" id="PF00133">
    <property type="entry name" value="tRNA-synt_1"/>
    <property type="match status" value="1"/>
</dbReference>
<sequence>MTEATAPQRLPDKPVLEGLEAKWGQVWADEGTYVFERPSSREEVFSIDTPPPTVSGSLHVGHVFSYTHTDTIARFQRMRGKHVFYPMGWDDNGLPTERRVQNFYGVRCDPSVPYDPDFAPPAKPDPKRQLPISRANFIELCHELTAVDEQAFEELWKQLGLSVDWTTLYTTISEESQSVAQRAFLRNHSRGEAYLSYAPTLWDVTFQTAVAQAELEAREYPGAYHRVAFHRPDGEPVYIETTRPELLVSVCALIAHPDDERYQDLFGTTVTSPLFGVEIPVLAHAAAEPDKGAGIAMCCTFGDLTDVLWWRELNLPTRTVIGRDGRFQAETPEWLSNASAYEPLAGKTTFSAREATVAMLRDSGDLSGEPQATTRMANFFEKGDKPLEIVATRQWYIRNGGRDEDLKQHLIGLGEQLEWTPQHMSHRYENWVSGLNGDWLVSRQRFFGVPFPVWYKLDADGEPNYDEPIMADEDSLPIDPVTTAPPGFTEDQRNQPGGFMADPDVMDTWATSSLTPHLACGWERDPELFGLTFPMDMAPQAHDIIRTWLFSRVVRANFENGSLPWKRATISGFVVDPDRKKMSKSKGNVVVPTDILDKYGSDAVRWRASMARPGLDSPFDETQMKVGRRLAMKVLNAGKFVLSMADDSAGLSAVTNPVDKAMLAALAGVVRAATDSFEAFDYTGALEVAETFFWAFCDDYLELVKERAYGAHSPAEQASAQAALALALDVQLRLFAPFLPFVTEEVWRWTHETSVHRATWPEVQELATDGEPALLADVATALITIRGAKSNAKVSMKAEVSRASFTGPAQVVERLRTIEPDLRAVGRLTGDVTWTENDAPLSVDVELAEPPAS</sequence>
<keyword evidence="1 8" id="KW-0963">Cytoplasm</keyword>
<gene>
    <name evidence="8" type="primary">valS</name>
    <name evidence="11" type="ORF">RPIT_08785</name>
</gene>
<evidence type="ECO:0000313" key="12">
    <source>
        <dbReference type="Proteomes" id="UP000188324"/>
    </source>
</evidence>
<keyword evidence="3 8" id="KW-0547">Nucleotide-binding</keyword>
<comment type="subunit">
    <text evidence="8">Monomer.</text>
</comment>
<dbReference type="InterPro" id="IPR022874">
    <property type="entry name" value="Valine-tRNA_ligase_type_2"/>
</dbReference>
<dbReference type="STRING" id="1610493.RPIT_08785"/>
<dbReference type="NCBIfam" id="NF000540">
    <property type="entry name" value="alt_ValS"/>
    <property type="match status" value="1"/>
</dbReference>
<dbReference type="InterPro" id="IPR013155">
    <property type="entry name" value="M/V/L/I-tRNA-synth_anticd-bd"/>
</dbReference>
<dbReference type="RefSeq" id="WP_077342374.1">
    <property type="nucleotide sequence ID" value="NZ_CP019605.1"/>
</dbReference>
<dbReference type="HAMAP" id="MF_02005">
    <property type="entry name" value="Val_tRNA_synth_type2"/>
    <property type="match status" value="1"/>
</dbReference>
<dbReference type="Gene3D" id="3.90.740.10">
    <property type="entry name" value="Valyl/Leucyl/Isoleucyl-tRNA synthetase, editing domain"/>
    <property type="match status" value="1"/>
</dbReference>
<evidence type="ECO:0000256" key="7">
    <source>
        <dbReference type="ARBA" id="ARBA00047552"/>
    </source>
</evidence>
<dbReference type="Gene3D" id="3.40.50.620">
    <property type="entry name" value="HUPs"/>
    <property type="match status" value="2"/>
</dbReference>
<dbReference type="InterPro" id="IPR033705">
    <property type="entry name" value="Anticodon_Ia_Val"/>
</dbReference>
<feature type="short sequence motif" description="'KMSKS' region" evidence="8">
    <location>
        <begin position="581"/>
        <end position="585"/>
    </location>
</feature>
<dbReference type="NCBIfam" id="NF009687">
    <property type="entry name" value="PRK13208.1"/>
    <property type="match status" value="1"/>
</dbReference>
<dbReference type="Proteomes" id="UP000188324">
    <property type="component" value="Chromosome"/>
</dbReference>
<keyword evidence="2 8" id="KW-0436">Ligase</keyword>
<comment type="catalytic activity">
    <reaction evidence="7 8">
        <text>tRNA(Val) + L-valine + ATP = L-valyl-tRNA(Val) + AMP + diphosphate</text>
        <dbReference type="Rhea" id="RHEA:10704"/>
        <dbReference type="Rhea" id="RHEA-COMP:9672"/>
        <dbReference type="Rhea" id="RHEA-COMP:9708"/>
        <dbReference type="ChEBI" id="CHEBI:30616"/>
        <dbReference type="ChEBI" id="CHEBI:33019"/>
        <dbReference type="ChEBI" id="CHEBI:57762"/>
        <dbReference type="ChEBI" id="CHEBI:78442"/>
        <dbReference type="ChEBI" id="CHEBI:78537"/>
        <dbReference type="ChEBI" id="CHEBI:456215"/>
        <dbReference type="EC" id="6.1.1.9"/>
    </reaction>
</comment>
<dbReference type="Pfam" id="PF08264">
    <property type="entry name" value="Anticodon_1"/>
    <property type="match status" value="1"/>
</dbReference>
<accession>A0A1Q2CFI5</accession>
<dbReference type="CDD" id="cd07962">
    <property type="entry name" value="Anticodon_Ia_Val"/>
    <property type="match status" value="1"/>
</dbReference>
<dbReference type="GO" id="GO:0004832">
    <property type="term" value="F:valine-tRNA ligase activity"/>
    <property type="evidence" value="ECO:0007669"/>
    <property type="project" value="UniProtKB-UniRule"/>
</dbReference>
<keyword evidence="12" id="KW-1185">Reference proteome</keyword>
<comment type="function">
    <text evidence="8">Catalyzes the attachment of valine to tRNA(Val). As ValRS can inadvertently accommodate and process structurally similar amino acids such as threonine, to avoid such errors, it has a 'posttransfer' editing activity that hydrolyzes mischarged Thr-tRNA(Val) in a tRNA-dependent manner.</text>
</comment>
<evidence type="ECO:0000256" key="3">
    <source>
        <dbReference type="ARBA" id="ARBA00022741"/>
    </source>
</evidence>
<dbReference type="EC" id="6.1.1.9" evidence="8"/>
<dbReference type="GO" id="GO:0006438">
    <property type="term" value="P:valyl-tRNA aminoacylation"/>
    <property type="evidence" value="ECO:0007669"/>
    <property type="project" value="UniProtKB-UniRule"/>
</dbReference>
<dbReference type="GO" id="GO:0005829">
    <property type="term" value="C:cytosol"/>
    <property type="evidence" value="ECO:0007669"/>
    <property type="project" value="TreeGrafter"/>
</dbReference>
<evidence type="ECO:0000259" key="9">
    <source>
        <dbReference type="Pfam" id="PF00133"/>
    </source>
</evidence>
<dbReference type="PANTHER" id="PTHR11946:SF93">
    <property type="entry name" value="VALINE--TRNA LIGASE, CHLOROPLASTIC_MITOCHONDRIAL 2"/>
    <property type="match status" value="1"/>
</dbReference>
<evidence type="ECO:0000256" key="5">
    <source>
        <dbReference type="ARBA" id="ARBA00022917"/>
    </source>
</evidence>
<dbReference type="InterPro" id="IPR009080">
    <property type="entry name" value="tRNAsynth_Ia_anticodon-bd"/>
</dbReference>
<dbReference type="InterPro" id="IPR001412">
    <property type="entry name" value="aa-tRNA-synth_I_CS"/>
</dbReference>
<feature type="binding site" evidence="8">
    <location>
        <position position="584"/>
    </location>
    <ligand>
        <name>ATP</name>
        <dbReference type="ChEBI" id="CHEBI:30616"/>
    </ligand>
</feature>
<dbReference type="PANTHER" id="PTHR11946">
    <property type="entry name" value="VALYL-TRNA SYNTHETASES"/>
    <property type="match status" value="1"/>
</dbReference>
<evidence type="ECO:0000256" key="4">
    <source>
        <dbReference type="ARBA" id="ARBA00022840"/>
    </source>
</evidence>
<feature type="short sequence motif" description="'HIGH' region" evidence="8">
    <location>
        <begin position="52"/>
        <end position="62"/>
    </location>
</feature>
<feature type="domain" description="Aminoacyl-tRNA synthetase class Ia" evidence="9">
    <location>
        <begin position="23"/>
        <end position="611"/>
    </location>
</feature>
<comment type="subcellular location">
    <subcellularLocation>
        <location evidence="8">Cytoplasm</location>
    </subcellularLocation>
</comment>